<dbReference type="EMBL" id="HBEL01014088">
    <property type="protein sequence ID" value="CAD8410604.1"/>
    <property type="molecule type" value="Transcribed_RNA"/>
</dbReference>
<gene>
    <name evidence="2" type="ORF">PINE0816_LOCUS6727</name>
</gene>
<dbReference type="Pfam" id="PF03372">
    <property type="entry name" value="Exo_endo_phos"/>
    <property type="match status" value="1"/>
</dbReference>
<dbReference type="SUPFAM" id="SSF56219">
    <property type="entry name" value="DNase I-like"/>
    <property type="match status" value="1"/>
</dbReference>
<feature type="domain" description="Endonuclease/exonuclease/phosphatase" evidence="1">
    <location>
        <begin position="133"/>
        <end position="265"/>
    </location>
</feature>
<dbReference type="AlphaFoldDB" id="A0A7S0GD64"/>
<dbReference type="InterPro" id="IPR005135">
    <property type="entry name" value="Endo/exonuclease/phosphatase"/>
</dbReference>
<dbReference type="PANTHER" id="PTHR12121">
    <property type="entry name" value="CARBON CATABOLITE REPRESSOR PROTEIN 4"/>
    <property type="match status" value="1"/>
</dbReference>
<proteinExistence type="predicted"/>
<dbReference type="Gene3D" id="3.60.10.10">
    <property type="entry name" value="Endonuclease/exonuclease/phosphatase"/>
    <property type="match status" value="1"/>
</dbReference>
<name>A0A7S0GD64_9STRA</name>
<reference evidence="2" key="1">
    <citation type="submission" date="2021-01" db="EMBL/GenBank/DDBJ databases">
        <authorList>
            <person name="Corre E."/>
            <person name="Pelletier E."/>
            <person name="Niang G."/>
            <person name="Scheremetjew M."/>
            <person name="Finn R."/>
            <person name="Kale V."/>
            <person name="Holt S."/>
            <person name="Cochrane G."/>
            <person name="Meng A."/>
            <person name="Brown T."/>
            <person name="Cohen L."/>
        </authorList>
    </citation>
    <scope>NUCLEOTIDE SEQUENCE</scope>
    <source>
        <strain evidence="2">CCAP1064/1</strain>
    </source>
</reference>
<dbReference type="GO" id="GO:0000175">
    <property type="term" value="F:3'-5'-RNA exonuclease activity"/>
    <property type="evidence" value="ECO:0007669"/>
    <property type="project" value="TreeGrafter"/>
</dbReference>
<sequence length="274" mass="30834">MGVGLAFPLDQYEALDIDISRLSDQRLGGWPKPPEVTNRGLIGSAYDLLVKDIIGSFVLKPTKKLITMGNKMVGKPPRRDAIDPWEMSQNRYNIMLFARLRERSPPNAPNPSPKTFCLSTYHMPCAFFAPMVMNIHAEMVAQRTQKLSGGDPHVLAGDFNIVPGSSTYNLITKGELSKSDPTYPCSRYGVDWVSGIQPMRSAYMVMDGKEPDFTNYAQTREDDPFIDTLDYFFLSNEWKVKEVTKIPHRDNANGPYPNEDEPSDHVLIATNLEI</sequence>
<dbReference type="InterPro" id="IPR050410">
    <property type="entry name" value="CCR4/nocturin_mRNA_transcr"/>
</dbReference>
<dbReference type="InterPro" id="IPR036691">
    <property type="entry name" value="Endo/exonu/phosph_ase_sf"/>
</dbReference>
<evidence type="ECO:0000313" key="2">
    <source>
        <dbReference type="EMBL" id="CAD8410604.1"/>
    </source>
</evidence>
<accession>A0A7S0GD64</accession>
<organism evidence="2">
    <name type="scientific">Proboscia inermis</name>
    <dbReference type="NCBI Taxonomy" id="420281"/>
    <lineage>
        <taxon>Eukaryota</taxon>
        <taxon>Sar</taxon>
        <taxon>Stramenopiles</taxon>
        <taxon>Ochrophyta</taxon>
        <taxon>Bacillariophyta</taxon>
        <taxon>Coscinodiscophyceae</taxon>
        <taxon>Rhizosoleniophycidae</taxon>
        <taxon>Rhizosoleniales</taxon>
        <taxon>Rhizosoleniaceae</taxon>
        <taxon>Proboscia</taxon>
    </lineage>
</organism>
<protein>
    <recommendedName>
        <fullName evidence="1">Endonuclease/exonuclease/phosphatase domain-containing protein</fullName>
    </recommendedName>
</protein>
<dbReference type="PANTHER" id="PTHR12121:SF101">
    <property type="entry name" value="ENDONUCLEASE_EXONUCLEASE_PHOSPHATASE DOMAIN-CONTAINING PROTEIN"/>
    <property type="match status" value="1"/>
</dbReference>
<evidence type="ECO:0000259" key="1">
    <source>
        <dbReference type="Pfam" id="PF03372"/>
    </source>
</evidence>